<evidence type="ECO:0000256" key="1">
    <source>
        <dbReference type="ARBA" id="ARBA00010838"/>
    </source>
</evidence>
<dbReference type="AlphaFoldDB" id="A0A4R8A9M6"/>
<dbReference type="OrthoDB" id="2339329at2"/>
<keyword evidence="6" id="KW-1185">Reference proteome</keyword>
<evidence type="ECO:0000256" key="3">
    <source>
        <dbReference type="ARBA" id="ARBA00023295"/>
    </source>
</evidence>
<dbReference type="PANTHER" id="PTHR10353:SF122">
    <property type="entry name" value="6-PHOSPHO-BETA-GLUCOSIDASE ASCB-RELATED"/>
    <property type="match status" value="1"/>
</dbReference>
<name>A0A4R8A9M6_9FIRM</name>
<dbReference type="GO" id="GO:0005829">
    <property type="term" value="C:cytosol"/>
    <property type="evidence" value="ECO:0007669"/>
    <property type="project" value="TreeGrafter"/>
</dbReference>
<evidence type="ECO:0000313" key="6">
    <source>
        <dbReference type="Proteomes" id="UP000294743"/>
    </source>
</evidence>
<protein>
    <submittedName>
        <fullName evidence="5">6-phospho-beta-glucosidase</fullName>
    </submittedName>
</protein>
<dbReference type="FunFam" id="3.20.20.80:FF:000004">
    <property type="entry name" value="Beta-glucosidase 6-phospho-beta-glucosidase"/>
    <property type="match status" value="1"/>
</dbReference>
<keyword evidence="2" id="KW-0378">Hydrolase</keyword>
<dbReference type="SUPFAM" id="SSF51445">
    <property type="entry name" value="(Trans)glycosidases"/>
    <property type="match status" value="1"/>
</dbReference>
<comment type="caution">
    <text evidence="5">The sequence shown here is derived from an EMBL/GenBank/DDBJ whole genome shotgun (WGS) entry which is preliminary data.</text>
</comment>
<dbReference type="Pfam" id="PF00232">
    <property type="entry name" value="Glyco_hydro_1"/>
    <property type="match status" value="1"/>
</dbReference>
<reference evidence="5 6" key="1">
    <citation type="submission" date="2019-03" db="EMBL/GenBank/DDBJ databases">
        <title>Genomic Encyclopedia of Type Strains, Phase IV (KMG-IV): sequencing the most valuable type-strain genomes for metagenomic binning, comparative biology and taxonomic classification.</title>
        <authorList>
            <person name="Goeker M."/>
        </authorList>
    </citation>
    <scope>NUCLEOTIDE SEQUENCE [LARGE SCALE GENOMIC DNA]</scope>
    <source>
        <strain evidence="5 6">DSM 28867</strain>
    </source>
</reference>
<gene>
    <name evidence="5" type="ORF">EDD63_10631</name>
</gene>
<dbReference type="PROSITE" id="PS00653">
    <property type="entry name" value="GLYCOSYL_HYDROL_F1_2"/>
    <property type="match status" value="1"/>
</dbReference>
<evidence type="ECO:0000313" key="5">
    <source>
        <dbReference type="EMBL" id="TDW25090.1"/>
    </source>
</evidence>
<keyword evidence="3" id="KW-0326">Glycosidase</keyword>
<dbReference type="InterPro" id="IPR001360">
    <property type="entry name" value="Glyco_hydro_1"/>
</dbReference>
<dbReference type="InterPro" id="IPR017853">
    <property type="entry name" value="GH"/>
</dbReference>
<dbReference type="Proteomes" id="UP000294743">
    <property type="component" value="Unassembled WGS sequence"/>
</dbReference>
<comment type="similarity">
    <text evidence="1 4">Belongs to the glycosyl hydrolase 1 family.</text>
</comment>
<proteinExistence type="inferred from homology"/>
<dbReference type="PANTHER" id="PTHR10353">
    <property type="entry name" value="GLYCOSYL HYDROLASE"/>
    <property type="match status" value="1"/>
</dbReference>
<evidence type="ECO:0000256" key="2">
    <source>
        <dbReference type="ARBA" id="ARBA00022801"/>
    </source>
</evidence>
<accession>A0A4R8A9M6</accession>
<sequence>MKANTGFPKNFLWGGAIAANQAEGAWDVDGKGPSVMDVVALPEAYSRQGTLGYEQTKESVLSALEDKEGYYPRRVGIDFYHTYKEDLALMKEMGFTCLRTSFNWPRIFPKGDESQPNEEGLKFYDGLIDEMVKLGIEPVMTMSHYELPLHLATEYKGWTNKKLIDFYMNLFKVLFDRYHGKVKYWILVNQINMLGWGDYCSLGMLKGEHEDWLSDRYQAVHNQFVACAKAVEYAHKTDASCQMGMMNGEVLGYPASTSPEDAFQSLQAMQMNDYFFSDVTARGEYPGYALRYFEENNIKVEATQEDLEVLKNNPVDFISFSYYSSGLYDKEHGNDLLSNPKLPASIWGWQTDPIGLRYSLNAYYDRYKKPIFIAENGLGAIDELVDETVDDTYRIEYLRAHIENMREAVKDGVEMIGYASWGPIDIVSASQGEMSKRYGYIYVDLDDRGQGSGKRYKKKSFDWYKKVIETNGEEL</sequence>
<dbReference type="PRINTS" id="PR00131">
    <property type="entry name" value="GLHYDRLASE1"/>
</dbReference>
<evidence type="ECO:0000256" key="4">
    <source>
        <dbReference type="RuleBase" id="RU003690"/>
    </source>
</evidence>
<dbReference type="RefSeq" id="WP_134168331.1">
    <property type="nucleotide sequence ID" value="NZ_SODD01000006.1"/>
</dbReference>
<dbReference type="InterPro" id="IPR033132">
    <property type="entry name" value="GH_1_N_CS"/>
</dbReference>
<organism evidence="5 6">
    <name type="scientific">Breznakia blatticola</name>
    <dbReference type="NCBI Taxonomy" id="1754012"/>
    <lineage>
        <taxon>Bacteria</taxon>
        <taxon>Bacillati</taxon>
        <taxon>Bacillota</taxon>
        <taxon>Erysipelotrichia</taxon>
        <taxon>Erysipelotrichales</taxon>
        <taxon>Erysipelotrichaceae</taxon>
        <taxon>Breznakia</taxon>
    </lineage>
</organism>
<dbReference type="GO" id="GO:0008422">
    <property type="term" value="F:beta-glucosidase activity"/>
    <property type="evidence" value="ECO:0007669"/>
    <property type="project" value="TreeGrafter"/>
</dbReference>
<dbReference type="Gene3D" id="3.20.20.80">
    <property type="entry name" value="Glycosidases"/>
    <property type="match status" value="1"/>
</dbReference>
<dbReference type="GO" id="GO:0016052">
    <property type="term" value="P:carbohydrate catabolic process"/>
    <property type="evidence" value="ECO:0007669"/>
    <property type="project" value="TreeGrafter"/>
</dbReference>
<dbReference type="EMBL" id="SODD01000006">
    <property type="protein sequence ID" value="TDW25090.1"/>
    <property type="molecule type" value="Genomic_DNA"/>
</dbReference>